<evidence type="ECO:0000256" key="2">
    <source>
        <dbReference type="ARBA" id="ARBA00022448"/>
    </source>
</evidence>
<evidence type="ECO:0000259" key="9">
    <source>
        <dbReference type="Pfam" id="PF00593"/>
    </source>
</evidence>
<proteinExistence type="predicted"/>
<gene>
    <name evidence="10" type="ORF">HK414_13085</name>
</gene>
<keyword evidence="3" id="KW-1134">Transmembrane beta strand</keyword>
<evidence type="ECO:0000256" key="4">
    <source>
        <dbReference type="ARBA" id="ARBA00022692"/>
    </source>
</evidence>
<dbReference type="SUPFAM" id="SSF56935">
    <property type="entry name" value="Porins"/>
    <property type="match status" value="1"/>
</dbReference>
<protein>
    <submittedName>
        <fullName evidence="10">TonB-dependent receptor</fullName>
    </submittedName>
</protein>
<keyword evidence="2" id="KW-0813">Transport</keyword>
<keyword evidence="11" id="KW-1185">Reference proteome</keyword>
<evidence type="ECO:0000256" key="3">
    <source>
        <dbReference type="ARBA" id="ARBA00022452"/>
    </source>
</evidence>
<dbReference type="InterPro" id="IPR039426">
    <property type="entry name" value="TonB-dep_rcpt-like"/>
</dbReference>
<dbReference type="Pfam" id="PF00593">
    <property type="entry name" value="TonB_dep_Rec_b-barrel"/>
    <property type="match status" value="1"/>
</dbReference>
<keyword evidence="10" id="KW-0675">Receptor</keyword>
<keyword evidence="4" id="KW-0812">Transmembrane</keyword>
<dbReference type="InterPro" id="IPR036942">
    <property type="entry name" value="Beta-barrel_TonB_sf"/>
</dbReference>
<accession>A0ABX6P2S4</accession>
<keyword evidence="6" id="KW-0472">Membrane</keyword>
<name>A0ABX6P2S4_9BURK</name>
<dbReference type="Proteomes" id="UP000500826">
    <property type="component" value="Chromosome"/>
</dbReference>
<feature type="region of interest" description="Disordered" evidence="8">
    <location>
        <begin position="322"/>
        <end position="386"/>
    </location>
</feature>
<dbReference type="PANTHER" id="PTHR32552:SF83">
    <property type="entry name" value="BLR3904 PROTEIN"/>
    <property type="match status" value="1"/>
</dbReference>
<keyword evidence="5" id="KW-0798">TonB box</keyword>
<keyword evidence="7" id="KW-0998">Cell outer membrane</keyword>
<evidence type="ECO:0000256" key="5">
    <source>
        <dbReference type="ARBA" id="ARBA00023077"/>
    </source>
</evidence>
<evidence type="ECO:0000256" key="7">
    <source>
        <dbReference type="ARBA" id="ARBA00023237"/>
    </source>
</evidence>
<evidence type="ECO:0000313" key="10">
    <source>
        <dbReference type="EMBL" id="QJW84378.1"/>
    </source>
</evidence>
<organism evidence="10 11">
    <name type="scientific">Ramlibacter terrae</name>
    <dbReference type="NCBI Taxonomy" id="2732511"/>
    <lineage>
        <taxon>Bacteria</taxon>
        <taxon>Pseudomonadati</taxon>
        <taxon>Pseudomonadota</taxon>
        <taxon>Betaproteobacteria</taxon>
        <taxon>Burkholderiales</taxon>
        <taxon>Comamonadaceae</taxon>
        <taxon>Ramlibacter</taxon>
    </lineage>
</organism>
<sequence>MFGYRLNAATERLRPQVRNLEGERQLLAFAGDWRLGRDALLEVEAEWSHRAQGSQSGFSLLGNTLPDPVDPRRNLNDQPRLQRSQFDGVTGTLRFTQALGRDWRWSAQVGTQRLRSDDYTAFPFGCGAEGNFDRFCSDGSFDTYDFRSEDERRRQHAAAVNLKGRVTSGEAVHDLAFGVLASRVRNRFGPQVFNYAGGGHIDGNSVTPPAPLPEVPGTNRDERSLEFSASDAVQWGPRLTTWLGLRHTVLDRGTVMTDGTARNGYDQRVTTPWLAASFKLGSGVLAYASWGRGVESQQVPNSPLYANQGPCCRRCAPRRSKPGCAAATRPSAGTSPPSASSGRSPTSTSATAPSRPAPAPTTAKRCTADWKLRRSGRKARGDCGAA</sequence>
<evidence type="ECO:0000256" key="6">
    <source>
        <dbReference type="ARBA" id="ARBA00023136"/>
    </source>
</evidence>
<evidence type="ECO:0000256" key="8">
    <source>
        <dbReference type="SAM" id="MobiDB-lite"/>
    </source>
</evidence>
<dbReference type="EMBL" id="CP053418">
    <property type="protein sequence ID" value="QJW84378.1"/>
    <property type="molecule type" value="Genomic_DNA"/>
</dbReference>
<dbReference type="InterPro" id="IPR000531">
    <property type="entry name" value="Beta-barrel_TonB"/>
</dbReference>
<comment type="subcellular location">
    <subcellularLocation>
        <location evidence="1">Cell outer membrane</location>
        <topology evidence="1">Multi-pass membrane protein</topology>
    </subcellularLocation>
</comment>
<reference evidence="10 11" key="1">
    <citation type="submission" date="2020-05" db="EMBL/GenBank/DDBJ databases">
        <title>Ramlibacter rhizophilus sp. nov., isolated from rhizosphere soil of national flower Mugunghwa from South Korea.</title>
        <authorList>
            <person name="Zheng-Fei Y."/>
            <person name="Huan T."/>
        </authorList>
    </citation>
    <scope>NUCLEOTIDE SEQUENCE [LARGE SCALE GENOMIC DNA]</scope>
    <source>
        <strain evidence="10 11">H242</strain>
    </source>
</reference>
<feature type="compositionally biased region" description="Low complexity" evidence="8">
    <location>
        <begin position="325"/>
        <end position="354"/>
    </location>
</feature>
<feature type="domain" description="TonB-dependent receptor-like beta-barrel" evidence="9">
    <location>
        <begin position="33"/>
        <end position="306"/>
    </location>
</feature>
<evidence type="ECO:0000256" key="1">
    <source>
        <dbReference type="ARBA" id="ARBA00004571"/>
    </source>
</evidence>
<dbReference type="Gene3D" id="2.40.170.20">
    <property type="entry name" value="TonB-dependent receptor, beta-barrel domain"/>
    <property type="match status" value="1"/>
</dbReference>
<evidence type="ECO:0000313" key="11">
    <source>
        <dbReference type="Proteomes" id="UP000500826"/>
    </source>
</evidence>
<dbReference type="PANTHER" id="PTHR32552">
    <property type="entry name" value="FERRICHROME IRON RECEPTOR-RELATED"/>
    <property type="match status" value="1"/>
</dbReference>